<keyword evidence="1" id="KW-0413">Isomerase</keyword>
<dbReference type="Gene3D" id="3.40.30.10">
    <property type="entry name" value="Glutaredoxin"/>
    <property type="match status" value="1"/>
</dbReference>
<name>Q0ALJ6_MARMM</name>
<dbReference type="InterPro" id="IPR044087">
    <property type="entry name" value="NahD-like"/>
</dbReference>
<dbReference type="PIRSF" id="PIRSF006386">
    <property type="entry name" value="HCCAis_GSTk"/>
    <property type="match status" value="1"/>
</dbReference>
<protein>
    <recommendedName>
        <fullName evidence="1">2-hydroxychromene-2-carboxylate isomerase</fullName>
        <ecNumber evidence="1">5.99.1.4</ecNumber>
    </recommendedName>
</protein>
<dbReference type="GO" id="GO:0006749">
    <property type="term" value="P:glutathione metabolic process"/>
    <property type="evidence" value="ECO:0007669"/>
    <property type="project" value="TreeGrafter"/>
</dbReference>
<dbReference type="STRING" id="394221.Mmar10_2561"/>
<dbReference type="GO" id="GO:0004364">
    <property type="term" value="F:glutathione transferase activity"/>
    <property type="evidence" value="ECO:0007669"/>
    <property type="project" value="TreeGrafter"/>
</dbReference>
<dbReference type="EC" id="5.99.1.4" evidence="1"/>
<dbReference type="GO" id="GO:1901170">
    <property type="term" value="P:naphthalene catabolic process"/>
    <property type="evidence" value="ECO:0007669"/>
    <property type="project" value="InterPro"/>
</dbReference>
<reference evidence="4 5" key="1">
    <citation type="submission" date="2006-08" db="EMBL/GenBank/DDBJ databases">
        <title>Complete sequence of Maricaulis maris MCS10.</title>
        <authorList>
            <consortium name="US DOE Joint Genome Institute"/>
            <person name="Copeland A."/>
            <person name="Lucas S."/>
            <person name="Lapidus A."/>
            <person name="Barry K."/>
            <person name="Detter J.C."/>
            <person name="Glavina del Rio T."/>
            <person name="Hammon N."/>
            <person name="Israni S."/>
            <person name="Dalin E."/>
            <person name="Tice H."/>
            <person name="Pitluck S."/>
            <person name="Saunders E."/>
            <person name="Brettin T."/>
            <person name="Bruce D."/>
            <person name="Han C."/>
            <person name="Tapia R."/>
            <person name="Gilna P."/>
            <person name="Schmutz J."/>
            <person name="Larimer F."/>
            <person name="Land M."/>
            <person name="Hauser L."/>
            <person name="Kyrpides N."/>
            <person name="Mikhailova N."/>
            <person name="Viollier P."/>
            <person name="Stephens C."/>
            <person name="Richardson P."/>
        </authorList>
    </citation>
    <scope>NUCLEOTIDE SEQUENCE [LARGE SCALE GENOMIC DNA]</scope>
    <source>
        <strain evidence="4 5">MCS10</strain>
    </source>
</reference>
<dbReference type="InterPro" id="IPR051924">
    <property type="entry name" value="GST_Kappa/NadH"/>
</dbReference>
<dbReference type="OrthoDB" id="5244108at2"/>
<feature type="domain" description="DSBA-like thioredoxin" evidence="3">
    <location>
        <begin position="4"/>
        <end position="197"/>
    </location>
</feature>
<evidence type="ECO:0000259" key="3">
    <source>
        <dbReference type="Pfam" id="PF01323"/>
    </source>
</evidence>
<comment type="similarity">
    <text evidence="1">Belongs to the GST superfamily. NadH family.</text>
</comment>
<dbReference type="InterPro" id="IPR036249">
    <property type="entry name" value="Thioredoxin-like_sf"/>
</dbReference>
<gene>
    <name evidence="4" type="ordered locus">Mmar10_2561</name>
</gene>
<evidence type="ECO:0000256" key="1">
    <source>
        <dbReference type="PIRNR" id="PIRNR006386"/>
    </source>
</evidence>
<dbReference type="KEGG" id="mmr:Mmar10_2561"/>
<dbReference type="InterPro" id="IPR001853">
    <property type="entry name" value="DSBA-like_thioredoxin_dom"/>
</dbReference>
<dbReference type="CDD" id="cd03022">
    <property type="entry name" value="DsbA_HCCA_Iso"/>
    <property type="match status" value="1"/>
</dbReference>
<dbReference type="GO" id="GO:0018845">
    <property type="term" value="F:2-hydroxychromene-2-carboxylate isomerase activity"/>
    <property type="evidence" value="ECO:0007669"/>
    <property type="project" value="UniProtKB-UniRule"/>
</dbReference>
<dbReference type="PANTHER" id="PTHR42943">
    <property type="entry name" value="GLUTATHIONE S-TRANSFERASE KAPPA"/>
    <property type="match status" value="1"/>
</dbReference>
<evidence type="ECO:0000313" key="4">
    <source>
        <dbReference type="EMBL" id="ABI66847.1"/>
    </source>
</evidence>
<dbReference type="Pfam" id="PF01323">
    <property type="entry name" value="DSBA"/>
    <property type="match status" value="1"/>
</dbReference>
<feature type="active site" description="Nucleophile" evidence="2">
    <location>
        <position position="12"/>
    </location>
</feature>
<dbReference type="GO" id="GO:0004602">
    <property type="term" value="F:glutathione peroxidase activity"/>
    <property type="evidence" value="ECO:0007669"/>
    <property type="project" value="TreeGrafter"/>
</dbReference>
<evidence type="ECO:0000313" key="5">
    <source>
        <dbReference type="Proteomes" id="UP000001964"/>
    </source>
</evidence>
<dbReference type="EMBL" id="CP000449">
    <property type="protein sequence ID" value="ABI66847.1"/>
    <property type="molecule type" value="Genomic_DNA"/>
</dbReference>
<keyword evidence="5" id="KW-1185">Reference proteome</keyword>
<organism evidence="4 5">
    <name type="scientific">Maricaulis maris (strain MCS10)</name>
    <name type="common">Caulobacter maris</name>
    <dbReference type="NCBI Taxonomy" id="394221"/>
    <lineage>
        <taxon>Bacteria</taxon>
        <taxon>Pseudomonadati</taxon>
        <taxon>Pseudomonadota</taxon>
        <taxon>Alphaproteobacteria</taxon>
        <taxon>Maricaulales</taxon>
        <taxon>Maricaulaceae</taxon>
        <taxon>Maricaulis</taxon>
    </lineage>
</organism>
<sequence length="200" mass="21806">MAEIEYLIDFASPNAWLAHKALPGLLERTGATVRYTPVLLGGLFKLTGNQAPMIAYADIPNKLAYEGREFERFIERHGITGFQFNPHFPVNTLLLMRMAVAAEQDGVLPAFIEAGFHHMWEDPKNMTDATIIADALADSGLDVEALLAAAGTPDVKSKLIANTEDAVARGAFGIPSFFVKGELYFGKNTLDEIERVIAAP</sequence>
<dbReference type="InterPro" id="IPR014440">
    <property type="entry name" value="HCCAis_GSTk"/>
</dbReference>
<comment type="catalytic activity">
    <reaction evidence="1">
        <text>2-hydroxychromene-2-carboxylate = (3E)-4-(2-hydroxyphenyl)-2-oxobut-3-enoate</text>
        <dbReference type="Rhea" id="RHEA:27401"/>
        <dbReference type="ChEBI" id="CHEBI:59350"/>
        <dbReference type="ChEBI" id="CHEBI:59353"/>
        <dbReference type="EC" id="5.99.1.4"/>
    </reaction>
</comment>
<dbReference type="SUPFAM" id="SSF52833">
    <property type="entry name" value="Thioredoxin-like"/>
    <property type="match status" value="1"/>
</dbReference>
<dbReference type="HOGENOM" id="CLU_069253_1_3_5"/>
<evidence type="ECO:0000256" key="2">
    <source>
        <dbReference type="PIRSR" id="PIRSR006386-1"/>
    </source>
</evidence>
<dbReference type="RefSeq" id="WP_011644491.1">
    <property type="nucleotide sequence ID" value="NC_008347.1"/>
</dbReference>
<dbReference type="PANTHER" id="PTHR42943:SF2">
    <property type="entry name" value="GLUTATHIONE S-TRANSFERASE KAPPA 1"/>
    <property type="match status" value="1"/>
</dbReference>
<dbReference type="AlphaFoldDB" id="Q0ALJ6"/>
<dbReference type="eggNOG" id="COG3917">
    <property type="taxonomic scope" value="Bacteria"/>
</dbReference>
<proteinExistence type="inferred from homology"/>
<accession>Q0ALJ6</accession>
<dbReference type="Proteomes" id="UP000001964">
    <property type="component" value="Chromosome"/>
</dbReference>